<evidence type="ECO:0000313" key="16">
    <source>
        <dbReference type="Proteomes" id="UP000663828"/>
    </source>
</evidence>
<evidence type="ECO:0000259" key="14">
    <source>
        <dbReference type="PROSITE" id="PS51057"/>
    </source>
</evidence>
<dbReference type="SMART" id="SM00389">
    <property type="entry name" value="HOX"/>
    <property type="match status" value="1"/>
</dbReference>
<comment type="similarity">
    <text evidence="2">Belongs to the paired homeobox family.</text>
</comment>
<dbReference type="PRINTS" id="PR00027">
    <property type="entry name" value="PAIREDBOX"/>
</dbReference>
<evidence type="ECO:0000256" key="7">
    <source>
        <dbReference type="ARBA" id="ARBA00023155"/>
    </source>
</evidence>
<keyword evidence="8" id="KW-0804">Transcription</keyword>
<evidence type="ECO:0000313" key="15">
    <source>
        <dbReference type="EMBL" id="CAF1083889.1"/>
    </source>
</evidence>
<evidence type="ECO:0000256" key="1">
    <source>
        <dbReference type="ARBA" id="ARBA00004123"/>
    </source>
</evidence>
<dbReference type="PROSITE" id="PS51057">
    <property type="entry name" value="PAIRED_2"/>
    <property type="match status" value="1"/>
</dbReference>
<dbReference type="Pfam" id="PF00292">
    <property type="entry name" value="PAX"/>
    <property type="match status" value="1"/>
</dbReference>
<comment type="subcellular location">
    <subcellularLocation>
        <location evidence="1 10 11">Nucleus</location>
    </subcellularLocation>
</comment>
<evidence type="ECO:0000259" key="13">
    <source>
        <dbReference type="PROSITE" id="PS50071"/>
    </source>
</evidence>
<feature type="DNA-binding region" description="Homeobox" evidence="10">
    <location>
        <begin position="131"/>
        <end position="190"/>
    </location>
</feature>
<keyword evidence="6 10" id="KW-0238">DNA-binding</keyword>
<protein>
    <submittedName>
        <fullName evidence="15">Uncharacterized protein</fullName>
    </submittedName>
</protein>
<organism evidence="15 16">
    <name type="scientific">Adineta ricciae</name>
    <name type="common">Rotifer</name>
    <dbReference type="NCBI Taxonomy" id="249248"/>
    <lineage>
        <taxon>Eukaryota</taxon>
        <taxon>Metazoa</taxon>
        <taxon>Spiralia</taxon>
        <taxon>Gnathifera</taxon>
        <taxon>Rotifera</taxon>
        <taxon>Eurotatoria</taxon>
        <taxon>Bdelloidea</taxon>
        <taxon>Adinetida</taxon>
        <taxon>Adinetidae</taxon>
        <taxon>Adineta</taxon>
    </lineage>
</organism>
<dbReference type="InterPro" id="IPR001356">
    <property type="entry name" value="HD"/>
</dbReference>
<dbReference type="PROSITE" id="PS50071">
    <property type="entry name" value="HOMEOBOX_2"/>
    <property type="match status" value="1"/>
</dbReference>
<dbReference type="GO" id="GO:0000978">
    <property type="term" value="F:RNA polymerase II cis-regulatory region sequence-specific DNA binding"/>
    <property type="evidence" value="ECO:0007669"/>
    <property type="project" value="TreeGrafter"/>
</dbReference>
<dbReference type="PANTHER" id="PTHR45636:SF49">
    <property type="entry name" value="PAIRED BOX PROTEIN 3 HOMOLOG"/>
    <property type="match status" value="1"/>
</dbReference>
<accession>A0A814MTX2</accession>
<keyword evidence="4" id="KW-0563">Paired box</keyword>
<feature type="domain" description="Homeobox" evidence="13">
    <location>
        <begin position="129"/>
        <end position="189"/>
    </location>
</feature>
<keyword evidence="7 10" id="KW-0371">Homeobox</keyword>
<evidence type="ECO:0000256" key="6">
    <source>
        <dbReference type="ARBA" id="ARBA00023125"/>
    </source>
</evidence>
<dbReference type="InterPro" id="IPR043182">
    <property type="entry name" value="PAIRED_DNA-bd_dom"/>
</dbReference>
<dbReference type="InterPro" id="IPR017970">
    <property type="entry name" value="Homeobox_CS"/>
</dbReference>
<dbReference type="Proteomes" id="UP000663828">
    <property type="component" value="Unassembled WGS sequence"/>
</dbReference>
<dbReference type="SMART" id="SM00351">
    <property type="entry name" value="PAX"/>
    <property type="match status" value="1"/>
</dbReference>
<keyword evidence="9 10" id="KW-0539">Nucleus</keyword>
<dbReference type="InterPro" id="IPR043565">
    <property type="entry name" value="PAX_fam"/>
</dbReference>
<name>A0A814MTX2_ADIRI</name>
<dbReference type="GO" id="GO:0000981">
    <property type="term" value="F:DNA-binding transcription factor activity, RNA polymerase II-specific"/>
    <property type="evidence" value="ECO:0007669"/>
    <property type="project" value="InterPro"/>
</dbReference>
<dbReference type="Gene3D" id="1.10.10.60">
    <property type="entry name" value="Homeodomain-like"/>
    <property type="match status" value="1"/>
</dbReference>
<dbReference type="Gene3D" id="1.10.10.10">
    <property type="entry name" value="Winged helix-like DNA-binding domain superfamily/Winged helix DNA-binding domain"/>
    <property type="match status" value="1"/>
</dbReference>
<dbReference type="PANTHER" id="PTHR45636">
    <property type="entry name" value="PAIRED BOX PROTEIN PAX-6-RELATED-RELATED"/>
    <property type="match status" value="1"/>
</dbReference>
<dbReference type="SUPFAM" id="SSF46689">
    <property type="entry name" value="Homeodomain-like"/>
    <property type="match status" value="2"/>
</dbReference>
<reference evidence="15" key="1">
    <citation type="submission" date="2021-02" db="EMBL/GenBank/DDBJ databases">
        <authorList>
            <person name="Nowell W R."/>
        </authorList>
    </citation>
    <scope>NUCLEOTIDE SEQUENCE</scope>
</reference>
<comment type="caution">
    <text evidence="15">The sequence shown here is derived from an EMBL/GenBank/DDBJ whole genome shotgun (WGS) entry which is preliminary data.</text>
</comment>
<dbReference type="CDD" id="cd00086">
    <property type="entry name" value="homeodomain"/>
    <property type="match status" value="1"/>
</dbReference>
<evidence type="ECO:0000256" key="11">
    <source>
        <dbReference type="RuleBase" id="RU000682"/>
    </source>
</evidence>
<keyword evidence="3" id="KW-0217">Developmental protein</keyword>
<evidence type="ECO:0000256" key="8">
    <source>
        <dbReference type="ARBA" id="ARBA00023163"/>
    </source>
</evidence>
<dbReference type="PROSITE" id="PS00027">
    <property type="entry name" value="HOMEOBOX_1"/>
    <property type="match status" value="1"/>
</dbReference>
<dbReference type="EMBL" id="CAJNOR010001140">
    <property type="protein sequence ID" value="CAF1083889.1"/>
    <property type="molecule type" value="Genomic_DNA"/>
</dbReference>
<gene>
    <name evidence="15" type="ORF">XAT740_LOCUS17469</name>
</gene>
<dbReference type="InterPro" id="IPR009057">
    <property type="entry name" value="Homeodomain-like_sf"/>
</dbReference>
<sequence>MYQQAEQEAVLAGHGRVNQLGGVFINGRPLPDDIRRQIIEMARNDIRPCVISRQLRVSHGCVSKILSRYNETGSYKPGPIGNRPNRTDIKTNGQQVFNEFDSTTEESDESKNNSLSDTLPLRPVRNLGNNTRRYRSSFNAEQLEILEKTFAQTPYPDVSTRERLSQQLNIEENRIQIWFSNRRARTRKVAPMPAYALPEEENTVPSFLQSPVMDRKPMSVSDVVFDPAVTSSPSSGYWPPSPAMSYGSMNSSYSPMNGYYYPTHDSPLSPAMYSNYGLSYTPYSSFY</sequence>
<dbReference type="InterPro" id="IPR001523">
    <property type="entry name" value="Paired_dom"/>
</dbReference>
<dbReference type="InterPro" id="IPR036388">
    <property type="entry name" value="WH-like_DNA-bd_sf"/>
</dbReference>
<proteinExistence type="inferred from homology"/>
<dbReference type="PROSITE" id="PS00034">
    <property type="entry name" value="PAIRED_1"/>
    <property type="match status" value="1"/>
</dbReference>
<dbReference type="GO" id="GO:0005634">
    <property type="term" value="C:nucleus"/>
    <property type="evidence" value="ECO:0007669"/>
    <property type="project" value="UniProtKB-SubCell"/>
</dbReference>
<evidence type="ECO:0000256" key="3">
    <source>
        <dbReference type="ARBA" id="ARBA00022473"/>
    </source>
</evidence>
<dbReference type="AlphaFoldDB" id="A0A814MTX2"/>
<keyword evidence="5" id="KW-0805">Transcription regulation</keyword>
<evidence type="ECO:0000256" key="12">
    <source>
        <dbReference type="SAM" id="MobiDB-lite"/>
    </source>
</evidence>
<evidence type="ECO:0000256" key="10">
    <source>
        <dbReference type="PROSITE-ProRule" id="PRU00108"/>
    </source>
</evidence>
<evidence type="ECO:0000256" key="9">
    <source>
        <dbReference type="ARBA" id="ARBA00023242"/>
    </source>
</evidence>
<evidence type="ECO:0000256" key="2">
    <source>
        <dbReference type="ARBA" id="ARBA00005733"/>
    </source>
</evidence>
<feature type="region of interest" description="Disordered" evidence="12">
    <location>
        <begin position="101"/>
        <end position="128"/>
    </location>
</feature>
<dbReference type="Pfam" id="PF00046">
    <property type="entry name" value="Homeodomain"/>
    <property type="match status" value="1"/>
</dbReference>
<feature type="domain" description="Paired" evidence="14">
    <location>
        <begin position="13"/>
        <end position="168"/>
    </location>
</feature>
<keyword evidence="16" id="KW-1185">Reference proteome</keyword>
<evidence type="ECO:0000256" key="5">
    <source>
        <dbReference type="ARBA" id="ARBA00023015"/>
    </source>
</evidence>
<evidence type="ECO:0000256" key="4">
    <source>
        <dbReference type="ARBA" id="ARBA00022724"/>
    </source>
</evidence>